<dbReference type="InterPro" id="IPR011011">
    <property type="entry name" value="Znf_FYVE_PHD"/>
</dbReference>
<feature type="region of interest" description="Disordered" evidence="15">
    <location>
        <begin position="1095"/>
        <end position="1127"/>
    </location>
</feature>
<dbReference type="InterPro" id="IPR057053">
    <property type="entry name" value="MYND_ZMYND11_ZMYD8"/>
</dbReference>
<dbReference type="Pfam" id="PF24324">
    <property type="entry name" value="MYND_ZMYND11_ZMYD8"/>
    <property type="match status" value="1"/>
</dbReference>
<proteinExistence type="predicted"/>
<evidence type="ECO:0000256" key="13">
    <source>
        <dbReference type="PROSITE-ProRule" id="PRU00134"/>
    </source>
</evidence>
<evidence type="ECO:0000256" key="2">
    <source>
        <dbReference type="ARBA" id="ARBA00004286"/>
    </source>
</evidence>
<keyword evidence="3" id="KW-0158">Chromosome</keyword>
<dbReference type="Gene3D" id="6.10.140.2220">
    <property type="match status" value="1"/>
</dbReference>
<protein>
    <recommendedName>
        <fullName evidence="22">Protein kinase C-binding protein 1</fullName>
    </recommendedName>
</protein>
<feature type="compositionally biased region" description="Basic and acidic residues" evidence="15">
    <location>
        <begin position="1430"/>
        <end position="1440"/>
    </location>
</feature>
<dbReference type="Pfam" id="PF00439">
    <property type="entry name" value="Bromodomain"/>
    <property type="match status" value="1"/>
</dbReference>
<dbReference type="SUPFAM" id="SSF63748">
    <property type="entry name" value="Tudor/PWWP/MBT"/>
    <property type="match status" value="1"/>
</dbReference>
<dbReference type="SMART" id="SM00249">
    <property type="entry name" value="PHD"/>
    <property type="match status" value="1"/>
</dbReference>
<dbReference type="SUPFAM" id="SSF57903">
    <property type="entry name" value="FYVE/PHD zinc finger"/>
    <property type="match status" value="1"/>
</dbReference>
<dbReference type="PRINTS" id="PR00503">
    <property type="entry name" value="BROMODOMAIN"/>
</dbReference>
<dbReference type="EnsemblMetazoa" id="SMAR015537-RA">
    <property type="protein sequence ID" value="SMAR015537-PA"/>
    <property type="gene ID" value="SMAR015537"/>
</dbReference>
<sequence length="1601" mass="179586">MNKSSNKSGLRVRSSHFVVVKLRVIVQIGRPLRSIIIIRWHSIPRKSRSSLYHVHTVGFNFYPDKRGQVRETPGTVASRDGSLTAYLGSLSVGRSNGETSVYVVKLISETGRKSNPHNWASVLESEPSRAAALRLDFRLGLLNASSMKFKSWMEMHVVRPRRKGKKEKSKKNVAEMSVELTSPLQQLDSAGNSPTSPQLPSRDHDDDDDEEEEEENTGTASRFFHAHHLPPAVAYLSPFHVGGRGTCACACFSAGLPTAFPCTCYPPLDDPCLAYDDYRRLHSIRTCLAGASPASSASPRPRSKIRTNPWLSVGRGLSSVRTSSSSSECGSIFEGDQRVETAAATSASTDSDIVVTPSSSDENSFVSTDECSDDVSLVSPPVDESSDSDSDTDTDTDTDTDECETLNELGRFDENYEYDRETDILQVDEDDRIDKKEAWWGDESGNRTPVIEEPIQFADGVEETSEGEDEDDDQDTPKHRTLSPEQEDEVELKTLEPVSEPKTTPRTLGQIRESLEEKVHRLRLERLIVEDKIREAREEERLRREEKIKFQKQLILHRRQILLRTLQQLRDKLEDQSVRLQDAYSATLQMQLQVRKQLRNNAEAPNVEWRDSRRTPHSSILLRVFSRVHRALGRAESFAILNGTTERSAASSKKRNTNAVLANGSQPNTPSPVKRRKKGEGQVFDGRDAYCWLCHREGKLYKCAACPRVFHTRCLGVDALQTEDWVCTDCTLGLSSENVDTRSKAMKMISLDQLCSLLRFALNRMKHAGDEAFLKPVSSEEFPSYTDFVYQPMDLSTLEKNIRNKMYGSTESFLSDAKWIVHNCIIFNGYQHRLTSSAKSIVKVCKFEMNEIEVCPFCYLNSYTSKDNWFCDPCQEPHLLVWAKLKGFPYWPAKAMRVIDNNVDVRFFGAHDRAWIPVNQCFLLCRDIPTASKNKKKGSFEQSMEELELHIHRLQERFGPFEYAPFRTPVNPDDLNSHLSTFLSQYGKEAGAAETTESTNADQTPANLVAGKNNSPGHRSDGSNKKLETAIERLRENAAEPEETSAASCANAMASPAKKESAFVQKLDKTIESCKAKLGIGHVEEHKVEIARFDESSDEDAATKHEVKTKQIEAKEQDKTDLDMECSDDGDLVIDLNVRTELENEIPATKAKNPKKPRKSRSRTNNDNASRKTASKQMLTTVNNQSAGSTPHPHTLPMPALQPRPPVATKGTAQVAPPPSSPGPGCDMNKYSRKMMDFMRGTVEEMFRDMASSGNLEAKVKTLQLEIEKLQWRHQQELAEIKHNADLILLEMRASMESEKVRAMTELKRQCEDEKQKAVEETKKKQWCANCGKDAIFYCCWNTSYCDFSCQSAHWPKHMSICTQSQGTQENEDAAKMANNCSSSSTMSVVGPAKPVSQSSPPNQMQRCSSAANRREDVCHELWSRKVQQEDSGFKRHENEQQQQQQQQRLHNQMHMTSQSNYTNTQSISGPVQYIPSNAVQVIPQTSSLANSSAMQVQYVTNSPQALSLSSPVTTSSPFGVASAFPLQQSMCHQSSSNQRTMQMTNSNSMYPIIVQAGSRFGGNGASAQASSPPAASHSYPRGPYIPGKPYHLPFIFFFWF</sequence>
<dbReference type="InterPro" id="IPR056987">
    <property type="entry name" value="ZMYND8_CC"/>
</dbReference>
<dbReference type="Proteomes" id="UP000014500">
    <property type="component" value="Unassembled WGS sequence"/>
</dbReference>
<feature type="region of interest" description="Disordered" evidence="15">
    <location>
        <begin position="461"/>
        <end position="492"/>
    </location>
</feature>
<dbReference type="GO" id="GO:0005634">
    <property type="term" value="C:nucleus"/>
    <property type="evidence" value="ECO:0007669"/>
    <property type="project" value="UniProtKB-SubCell"/>
</dbReference>
<feature type="region of interest" description="Disordered" evidence="15">
    <location>
        <begin position="988"/>
        <end position="1024"/>
    </location>
</feature>
<feature type="coiled-coil region" evidence="14">
    <location>
        <begin position="512"/>
        <end position="586"/>
    </location>
</feature>
<dbReference type="PROSITE" id="PS01360">
    <property type="entry name" value="ZF_MYND_1"/>
    <property type="match status" value="1"/>
</dbReference>
<dbReference type="SMART" id="SM00297">
    <property type="entry name" value="BROMO"/>
    <property type="match status" value="1"/>
</dbReference>
<feature type="compositionally biased region" description="Basic and acidic residues" evidence="15">
    <location>
        <begin position="1095"/>
        <end position="1122"/>
    </location>
</feature>
<dbReference type="FunFam" id="6.10.140.2220:FF:000002">
    <property type="entry name" value="Protein kinase C-binding protein 1 isoform C"/>
    <property type="match status" value="1"/>
</dbReference>
<dbReference type="EMBL" id="JH432085">
    <property type="status" value="NOT_ANNOTATED_CDS"/>
    <property type="molecule type" value="Genomic_DNA"/>
</dbReference>
<feature type="region of interest" description="Disordered" evidence="15">
    <location>
        <begin position="1145"/>
        <end position="1229"/>
    </location>
</feature>
<evidence type="ECO:0000256" key="11">
    <source>
        <dbReference type="ARBA" id="ARBA00023242"/>
    </source>
</evidence>
<keyword evidence="21" id="KW-1185">Reference proteome</keyword>
<evidence type="ECO:0000256" key="10">
    <source>
        <dbReference type="ARBA" id="ARBA00023163"/>
    </source>
</evidence>
<dbReference type="GO" id="GO:0008270">
    <property type="term" value="F:zinc ion binding"/>
    <property type="evidence" value="ECO:0007669"/>
    <property type="project" value="UniProtKB-KW"/>
</dbReference>
<keyword evidence="9 12" id="KW-0103">Bromodomain</keyword>
<feature type="region of interest" description="Disordered" evidence="15">
    <location>
        <begin position="1382"/>
        <end position="1407"/>
    </location>
</feature>
<feature type="compositionally biased region" description="Polar residues" evidence="15">
    <location>
        <begin position="356"/>
        <end position="369"/>
    </location>
</feature>
<keyword evidence="6" id="KW-0862">Zinc</keyword>
<dbReference type="GO" id="GO:0005737">
    <property type="term" value="C:cytoplasm"/>
    <property type="evidence" value="ECO:0007669"/>
    <property type="project" value="TreeGrafter"/>
</dbReference>
<reference evidence="21" key="1">
    <citation type="submission" date="2011-05" db="EMBL/GenBank/DDBJ databases">
        <authorList>
            <person name="Richards S.R."/>
            <person name="Qu J."/>
            <person name="Jiang H."/>
            <person name="Jhangiani S.N."/>
            <person name="Agravi P."/>
            <person name="Goodspeed R."/>
            <person name="Gross S."/>
            <person name="Mandapat C."/>
            <person name="Jackson L."/>
            <person name="Mathew T."/>
            <person name="Pu L."/>
            <person name="Thornton R."/>
            <person name="Saada N."/>
            <person name="Wilczek-Boney K.B."/>
            <person name="Lee S."/>
            <person name="Kovar C."/>
            <person name="Wu Y."/>
            <person name="Scherer S.E."/>
            <person name="Worley K.C."/>
            <person name="Muzny D.M."/>
            <person name="Gibbs R."/>
        </authorList>
    </citation>
    <scope>NUCLEOTIDE SEQUENCE</scope>
    <source>
        <strain evidence="21">Brora</strain>
    </source>
</reference>
<evidence type="ECO:0000256" key="4">
    <source>
        <dbReference type="ARBA" id="ARBA00022723"/>
    </source>
</evidence>
<dbReference type="PANTHER" id="PTHR46453">
    <property type="entry name" value="PROTEIN KINASE C-BINDING PROTEIN 1"/>
    <property type="match status" value="1"/>
</dbReference>
<keyword evidence="4" id="KW-0479">Metal-binding</keyword>
<dbReference type="GO" id="GO:0003714">
    <property type="term" value="F:transcription corepressor activity"/>
    <property type="evidence" value="ECO:0007669"/>
    <property type="project" value="TreeGrafter"/>
</dbReference>
<feature type="coiled-coil region" evidence="14">
    <location>
        <begin position="1253"/>
        <end position="1324"/>
    </location>
</feature>
<dbReference type="GO" id="GO:0140006">
    <property type="term" value="F:histone H3 reader activity"/>
    <property type="evidence" value="ECO:0007669"/>
    <property type="project" value="UniProtKB-ARBA"/>
</dbReference>
<reference evidence="20" key="2">
    <citation type="submission" date="2015-02" db="UniProtKB">
        <authorList>
            <consortium name="EnsemblMetazoa"/>
        </authorList>
    </citation>
    <scope>IDENTIFICATION</scope>
</reference>
<feature type="region of interest" description="Disordered" evidence="15">
    <location>
        <begin position="646"/>
        <end position="679"/>
    </location>
</feature>
<feature type="compositionally biased region" description="Pro residues" evidence="15">
    <location>
        <begin position="1194"/>
        <end position="1206"/>
    </location>
</feature>
<dbReference type="PROSITE" id="PS50016">
    <property type="entry name" value="ZF_PHD_2"/>
    <property type="match status" value="1"/>
</dbReference>
<dbReference type="eggNOG" id="KOG3612">
    <property type="taxonomic scope" value="Eukaryota"/>
</dbReference>
<dbReference type="InterPro" id="IPR013083">
    <property type="entry name" value="Znf_RING/FYVE/PHD"/>
</dbReference>
<feature type="domain" description="Bromo" evidence="16">
    <location>
        <begin position="765"/>
        <end position="835"/>
    </location>
</feature>
<dbReference type="STRING" id="126957.T1JNV8"/>
<evidence type="ECO:0000256" key="8">
    <source>
        <dbReference type="ARBA" id="ARBA00023015"/>
    </source>
</evidence>
<feature type="compositionally biased region" description="Polar residues" evidence="15">
    <location>
        <begin position="995"/>
        <end position="1017"/>
    </location>
</feature>
<feature type="compositionally biased region" description="Low complexity" evidence="15">
    <location>
        <begin position="374"/>
        <end position="383"/>
    </location>
</feature>
<feature type="compositionally biased region" description="Acidic residues" evidence="15">
    <location>
        <begin position="205"/>
        <end position="216"/>
    </location>
</feature>
<feature type="domain" description="MYND-type" evidence="19">
    <location>
        <begin position="1328"/>
        <end position="1362"/>
    </location>
</feature>
<keyword evidence="11" id="KW-0539">Nucleus</keyword>
<evidence type="ECO:0000259" key="18">
    <source>
        <dbReference type="PROSITE" id="PS50812"/>
    </source>
</evidence>
<dbReference type="Pfam" id="PF00855">
    <property type="entry name" value="PWWP"/>
    <property type="match status" value="1"/>
</dbReference>
<dbReference type="CDD" id="cd15538">
    <property type="entry name" value="PHD_PRKCBP1"/>
    <property type="match status" value="1"/>
</dbReference>
<feature type="compositionally biased region" description="Acidic residues" evidence="15">
    <location>
        <begin position="461"/>
        <end position="474"/>
    </location>
</feature>
<keyword evidence="8" id="KW-0805">Transcription regulation</keyword>
<dbReference type="SUPFAM" id="SSF144232">
    <property type="entry name" value="HIT/MYND zinc finger-like"/>
    <property type="match status" value="1"/>
</dbReference>
<evidence type="ECO:0000256" key="7">
    <source>
        <dbReference type="ARBA" id="ARBA00022853"/>
    </source>
</evidence>
<evidence type="ECO:0000256" key="14">
    <source>
        <dbReference type="SAM" id="Coils"/>
    </source>
</evidence>
<evidence type="ECO:0000256" key="5">
    <source>
        <dbReference type="ARBA" id="ARBA00022771"/>
    </source>
</evidence>
<dbReference type="CDD" id="cd20160">
    <property type="entry name" value="PWWP_PRKCBP1"/>
    <property type="match status" value="1"/>
</dbReference>
<keyword evidence="7" id="KW-0156">Chromatin regulator</keyword>
<dbReference type="Pfam" id="PF23460">
    <property type="entry name" value="ZMYND8_CC"/>
    <property type="match status" value="1"/>
</dbReference>
<dbReference type="HOGENOM" id="CLU_244294_0_0_1"/>
<comment type="subcellular location">
    <subcellularLocation>
        <location evidence="2">Chromosome</location>
    </subcellularLocation>
    <subcellularLocation>
        <location evidence="1">Nucleus</location>
    </subcellularLocation>
</comment>
<dbReference type="Gene3D" id="2.30.30.140">
    <property type="match status" value="1"/>
</dbReference>
<keyword evidence="5 13" id="KW-0863">Zinc-finger</keyword>
<feature type="compositionally biased region" description="Polar residues" evidence="15">
    <location>
        <begin position="646"/>
        <end position="668"/>
    </location>
</feature>
<evidence type="ECO:0000256" key="3">
    <source>
        <dbReference type="ARBA" id="ARBA00022454"/>
    </source>
</evidence>
<evidence type="ECO:0000256" key="1">
    <source>
        <dbReference type="ARBA" id="ARBA00004123"/>
    </source>
</evidence>
<feature type="compositionally biased region" description="Polar residues" evidence="15">
    <location>
        <begin position="1396"/>
        <end position="1407"/>
    </location>
</feature>
<organism evidence="20 21">
    <name type="scientific">Strigamia maritima</name>
    <name type="common">European centipede</name>
    <name type="synonym">Geophilus maritimus</name>
    <dbReference type="NCBI Taxonomy" id="126957"/>
    <lineage>
        <taxon>Eukaryota</taxon>
        <taxon>Metazoa</taxon>
        <taxon>Ecdysozoa</taxon>
        <taxon>Arthropoda</taxon>
        <taxon>Myriapoda</taxon>
        <taxon>Chilopoda</taxon>
        <taxon>Pleurostigmophora</taxon>
        <taxon>Geophilomorpha</taxon>
        <taxon>Linotaeniidae</taxon>
        <taxon>Strigamia</taxon>
    </lineage>
</organism>
<feature type="region of interest" description="Disordered" evidence="15">
    <location>
        <begin position="1430"/>
        <end position="1455"/>
    </location>
</feature>
<evidence type="ECO:0000313" key="20">
    <source>
        <dbReference type="EnsemblMetazoa" id="SMAR015537-PA"/>
    </source>
</evidence>
<evidence type="ECO:0008006" key="22">
    <source>
        <dbReference type="Google" id="ProtNLM"/>
    </source>
</evidence>
<evidence type="ECO:0000259" key="17">
    <source>
        <dbReference type="PROSITE" id="PS50016"/>
    </source>
</evidence>
<dbReference type="InterPro" id="IPR002893">
    <property type="entry name" value="Znf_MYND"/>
</dbReference>
<feature type="domain" description="PWWP" evidence="18">
    <location>
        <begin position="877"/>
        <end position="927"/>
    </location>
</feature>
<evidence type="ECO:0000256" key="6">
    <source>
        <dbReference type="ARBA" id="ARBA00022833"/>
    </source>
</evidence>
<dbReference type="InterPro" id="IPR019787">
    <property type="entry name" value="Znf_PHD-finger"/>
</dbReference>
<dbReference type="PROSITE" id="PS50865">
    <property type="entry name" value="ZF_MYND_2"/>
    <property type="match status" value="1"/>
</dbReference>
<feature type="region of interest" description="Disordered" evidence="15">
    <location>
        <begin position="343"/>
        <end position="403"/>
    </location>
</feature>
<dbReference type="InterPro" id="IPR037967">
    <property type="entry name" value="ZMYND8_Bromo_dom"/>
</dbReference>
<dbReference type="GO" id="GO:0005694">
    <property type="term" value="C:chromosome"/>
    <property type="evidence" value="ECO:0007669"/>
    <property type="project" value="UniProtKB-SubCell"/>
</dbReference>
<dbReference type="CDD" id="cd05508">
    <property type="entry name" value="Bromo_RACK7"/>
    <property type="match status" value="1"/>
</dbReference>
<feature type="compositionally biased region" description="Acidic residues" evidence="15">
    <location>
        <begin position="384"/>
        <end position="403"/>
    </location>
</feature>
<feature type="compositionally biased region" description="Polar residues" evidence="15">
    <location>
        <begin position="1167"/>
        <end position="1189"/>
    </location>
</feature>
<evidence type="ECO:0000259" key="16">
    <source>
        <dbReference type="PROSITE" id="PS50014"/>
    </source>
</evidence>
<dbReference type="PANTHER" id="PTHR46453:SF5">
    <property type="entry name" value="PROTEIN KINASE C-BINDING PROTEIN 1 ISOFORM X1"/>
    <property type="match status" value="1"/>
</dbReference>
<dbReference type="InterPro" id="IPR044075">
    <property type="entry name" value="PRKCBP1_PHD"/>
</dbReference>
<dbReference type="InterPro" id="IPR001487">
    <property type="entry name" value="Bromodomain"/>
</dbReference>
<dbReference type="PROSITE" id="PS50812">
    <property type="entry name" value="PWWP"/>
    <property type="match status" value="1"/>
</dbReference>
<dbReference type="InterPro" id="IPR000313">
    <property type="entry name" value="PWWP_dom"/>
</dbReference>
<dbReference type="SMART" id="SM00293">
    <property type="entry name" value="PWWP"/>
    <property type="match status" value="1"/>
</dbReference>
<keyword evidence="14" id="KW-0175">Coiled coil</keyword>
<feature type="compositionally biased region" description="Low complexity" evidence="15">
    <location>
        <begin position="343"/>
        <end position="352"/>
    </location>
</feature>
<evidence type="ECO:0000256" key="15">
    <source>
        <dbReference type="SAM" id="MobiDB-lite"/>
    </source>
</evidence>
<dbReference type="PROSITE" id="PS50014">
    <property type="entry name" value="BROMODOMAIN_2"/>
    <property type="match status" value="1"/>
</dbReference>
<dbReference type="Gene3D" id="1.20.920.10">
    <property type="entry name" value="Bromodomain-like"/>
    <property type="match status" value="1"/>
</dbReference>
<dbReference type="Gene3D" id="3.30.40.10">
    <property type="entry name" value="Zinc/RING finger domain, C3HC4 (zinc finger)"/>
    <property type="match status" value="1"/>
</dbReference>
<evidence type="ECO:0000313" key="21">
    <source>
        <dbReference type="Proteomes" id="UP000014500"/>
    </source>
</evidence>
<feature type="region of interest" description="Disordered" evidence="15">
    <location>
        <begin position="182"/>
        <end position="220"/>
    </location>
</feature>
<feature type="domain" description="PHD-type" evidence="17">
    <location>
        <begin position="688"/>
        <end position="733"/>
    </location>
</feature>
<dbReference type="SUPFAM" id="SSF47370">
    <property type="entry name" value="Bromodomain"/>
    <property type="match status" value="1"/>
</dbReference>
<feature type="compositionally biased region" description="Basic residues" evidence="15">
    <location>
        <begin position="1152"/>
        <end position="1162"/>
    </location>
</feature>
<dbReference type="InterPro" id="IPR036427">
    <property type="entry name" value="Bromodomain-like_sf"/>
</dbReference>
<dbReference type="InterPro" id="IPR001965">
    <property type="entry name" value="Znf_PHD"/>
</dbReference>
<accession>T1JNV8</accession>
<evidence type="ECO:0000256" key="9">
    <source>
        <dbReference type="ARBA" id="ARBA00023117"/>
    </source>
</evidence>
<evidence type="ECO:0000259" key="19">
    <source>
        <dbReference type="PROSITE" id="PS50865"/>
    </source>
</evidence>
<evidence type="ECO:0000256" key="12">
    <source>
        <dbReference type="PROSITE-ProRule" id="PRU00035"/>
    </source>
</evidence>
<keyword evidence="10" id="KW-0804">Transcription</keyword>
<feature type="compositionally biased region" description="Polar residues" evidence="15">
    <location>
        <begin position="182"/>
        <end position="199"/>
    </location>
</feature>
<name>T1JNV8_STRMM</name>